<feature type="domain" description="GGDEF" evidence="2">
    <location>
        <begin position="232"/>
        <end position="363"/>
    </location>
</feature>
<proteinExistence type="predicted"/>
<reference evidence="3 4" key="1">
    <citation type="submission" date="2016-04" db="EMBL/GenBank/DDBJ databases">
        <title>Complete genome sequence of Fictibacillus phosphorivorans G25-29, a strain toxic to nematodes.</title>
        <authorList>
            <person name="Zheng Z."/>
        </authorList>
    </citation>
    <scope>NUCLEOTIDE SEQUENCE [LARGE SCALE GENOMIC DNA]</scope>
    <source>
        <strain evidence="3 4">G25-29</strain>
    </source>
</reference>
<dbReference type="GO" id="GO:0052621">
    <property type="term" value="F:diguanylate cyclase activity"/>
    <property type="evidence" value="ECO:0007669"/>
    <property type="project" value="TreeGrafter"/>
</dbReference>
<evidence type="ECO:0000259" key="2">
    <source>
        <dbReference type="PROSITE" id="PS50887"/>
    </source>
</evidence>
<dbReference type="AlphaFoldDB" id="A0A160IM28"/>
<evidence type="ECO:0000313" key="3">
    <source>
        <dbReference type="EMBL" id="ANC76472.1"/>
    </source>
</evidence>
<dbReference type="SUPFAM" id="SSF55073">
    <property type="entry name" value="Nucleotide cyclase"/>
    <property type="match status" value="1"/>
</dbReference>
<feature type="transmembrane region" description="Helical" evidence="1">
    <location>
        <begin position="101"/>
        <end position="118"/>
    </location>
</feature>
<dbReference type="KEGG" id="fpn:ABE65_006525"/>
<dbReference type="InterPro" id="IPR000160">
    <property type="entry name" value="GGDEF_dom"/>
</dbReference>
<feature type="transmembrane region" description="Helical" evidence="1">
    <location>
        <begin position="77"/>
        <end position="95"/>
    </location>
</feature>
<gene>
    <name evidence="3" type="ORF">ABE65_006525</name>
</gene>
<feature type="transmembrane region" description="Helical" evidence="1">
    <location>
        <begin position="125"/>
        <end position="144"/>
    </location>
</feature>
<dbReference type="Proteomes" id="UP000076623">
    <property type="component" value="Chromosome"/>
</dbReference>
<keyword evidence="4" id="KW-1185">Reference proteome</keyword>
<feature type="transmembrane region" description="Helical" evidence="1">
    <location>
        <begin position="20"/>
        <end position="37"/>
    </location>
</feature>
<dbReference type="InterPro" id="IPR050469">
    <property type="entry name" value="Diguanylate_Cyclase"/>
</dbReference>
<name>A0A160IM28_9BACL</name>
<dbReference type="PANTHER" id="PTHR45138:SF9">
    <property type="entry name" value="DIGUANYLATE CYCLASE DGCM-RELATED"/>
    <property type="match status" value="1"/>
</dbReference>
<feature type="transmembrane region" description="Helical" evidence="1">
    <location>
        <begin position="150"/>
        <end position="171"/>
    </location>
</feature>
<dbReference type="RefSeq" id="WP_066392657.1">
    <property type="nucleotide sequence ID" value="NZ_CP015378.1"/>
</dbReference>
<dbReference type="PROSITE" id="PS50887">
    <property type="entry name" value="GGDEF"/>
    <property type="match status" value="1"/>
</dbReference>
<dbReference type="NCBIfam" id="TIGR00254">
    <property type="entry name" value="GGDEF"/>
    <property type="match status" value="1"/>
</dbReference>
<keyword evidence="1" id="KW-0812">Transmembrane</keyword>
<protein>
    <recommendedName>
        <fullName evidence="2">GGDEF domain-containing protein</fullName>
    </recommendedName>
</protein>
<organism evidence="3 4">
    <name type="scientific">Fictibacillus phosphorivorans</name>
    <dbReference type="NCBI Taxonomy" id="1221500"/>
    <lineage>
        <taxon>Bacteria</taxon>
        <taxon>Bacillati</taxon>
        <taxon>Bacillota</taxon>
        <taxon>Bacilli</taxon>
        <taxon>Bacillales</taxon>
        <taxon>Fictibacillaceae</taxon>
        <taxon>Fictibacillus</taxon>
    </lineage>
</organism>
<dbReference type="InterPro" id="IPR043128">
    <property type="entry name" value="Rev_trsase/Diguanyl_cyclase"/>
</dbReference>
<dbReference type="FunFam" id="3.30.70.270:FF:000001">
    <property type="entry name" value="Diguanylate cyclase domain protein"/>
    <property type="match status" value="1"/>
</dbReference>
<dbReference type="CDD" id="cd01949">
    <property type="entry name" value="GGDEF"/>
    <property type="match status" value="1"/>
</dbReference>
<dbReference type="GO" id="GO:0043709">
    <property type="term" value="P:cell adhesion involved in single-species biofilm formation"/>
    <property type="evidence" value="ECO:0007669"/>
    <property type="project" value="TreeGrafter"/>
</dbReference>
<dbReference type="Gene3D" id="3.30.70.270">
    <property type="match status" value="1"/>
</dbReference>
<keyword evidence="1" id="KW-1133">Transmembrane helix</keyword>
<dbReference type="STRING" id="1221500.ABE65_006525"/>
<dbReference type="GO" id="GO:1902201">
    <property type="term" value="P:negative regulation of bacterial-type flagellum-dependent cell motility"/>
    <property type="evidence" value="ECO:0007669"/>
    <property type="project" value="TreeGrafter"/>
</dbReference>
<dbReference type="InterPro" id="IPR029787">
    <property type="entry name" value="Nucleotide_cyclase"/>
</dbReference>
<dbReference type="EMBL" id="CP015378">
    <property type="protein sequence ID" value="ANC76472.1"/>
    <property type="molecule type" value="Genomic_DNA"/>
</dbReference>
<keyword evidence="1" id="KW-0472">Membrane</keyword>
<evidence type="ECO:0000313" key="4">
    <source>
        <dbReference type="Proteomes" id="UP000076623"/>
    </source>
</evidence>
<dbReference type="GO" id="GO:0005886">
    <property type="term" value="C:plasma membrane"/>
    <property type="evidence" value="ECO:0007669"/>
    <property type="project" value="TreeGrafter"/>
</dbReference>
<evidence type="ECO:0000256" key="1">
    <source>
        <dbReference type="SAM" id="Phobius"/>
    </source>
</evidence>
<sequence>MGKKHLPAHLNHIAWNRKILNVFWVVIFVSVCVEVINSCFTSRPLEEFIKMYIVLPTTLLIFMVSLAEWSFKKKIKYIDYIIIWTASMFSAILISVHYEMYVLYTSLFFPMLISTIYFKKKKVWLSFALSTLTYLLLSTFHPVLKTMNDLMDQISMICILLTSTAICVGIMSRGYEMAKELNKAQADHQDLMVKSTIMEKQVKTDALTGLYNHMAFYEYMDVLLLQAETYHYPVHLAVMDIDNFKKINDTYGHGIGDIVLKRIAKAIKDNVTTDDFVARYGGEEFVVILNDISEEEAFTLLEKVRLVIQRLEHPEVKEEHITISTGLQTYRRGMHKQAFFEGADNSLYVAKRQGKNRVITEGYSEAIHI</sequence>
<feature type="transmembrane region" description="Helical" evidence="1">
    <location>
        <begin position="49"/>
        <end position="70"/>
    </location>
</feature>
<dbReference type="PANTHER" id="PTHR45138">
    <property type="entry name" value="REGULATORY COMPONENTS OF SENSORY TRANSDUCTION SYSTEM"/>
    <property type="match status" value="1"/>
</dbReference>
<dbReference type="SMART" id="SM00267">
    <property type="entry name" value="GGDEF"/>
    <property type="match status" value="1"/>
</dbReference>
<accession>A0A160IM28</accession>
<dbReference type="Pfam" id="PF00990">
    <property type="entry name" value="GGDEF"/>
    <property type="match status" value="1"/>
</dbReference>